<feature type="binding site" evidence="9 10">
    <location>
        <position position="321"/>
    </location>
    <ligand>
        <name>S-adenosyl-L-methionine</name>
        <dbReference type="ChEBI" id="CHEBI:59789"/>
    </ligand>
</feature>
<keyword evidence="8 9" id="KW-0411">Iron-sulfur</keyword>
<evidence type="ECO:0000256" key="11">
    <source>
        <dbReference type="PROSITE-ProRule" id="PRU10015"/>
    </source>
</evidence>
<feature type="active site" evidence="11">
    <location>
        <position position="396"/>
    </location>
</feature>
<name>A0A1J5TS90_9GAMM</name>
<dbReference type="InterPro" id="IPR010280">
    <property type="entry name" value="U5_MeTrfase_fam"/>
</dbReference>
<dbReference type="PANTHER" id="PTHR11061:SF49">
    <property type="entry name" value="23S RRNA (URACIL(1939)-C(5))-METHYLTRANSFERASE RLMD"/>
    <property type="match status" value="1"/>
</dbReference>
<dbReference type="Gene3D" id="2.40.50.1070">
    <property type="match status" value="1"/>
</dbReference>
<feature type="binding site" evidence="9 10">
    <location>
        <position position="300"/>
    </location>
    <ligand>
        <name>S-adenosyl-L-methionine</name>
        <dbReference type="ChEBI" id="CHEBI:59789"/>
    </ligand>
</feature>
<evidence type="ECO:0000256" key="10">
    <source>
        <dbReference type="PROSITE-ProRule" id="PRU01024"/>
    </source>
</evidence>
<dbReference type="GO" id="GO:0003723">
    <property type="term" value="F:RNA binding"/>
    <property type="evidence" value="ECO:0007669"/>
    <property type="project" value="InterPro"/>
</dbReference>
<evidence type="ECO:0000256" key="9">
    <source>
        <dbReference type="HAMAP-Rule" id="MF_01010"/>
    </source>
</evidence>
<evidence type="ECO:0000313" key="14">
    <source>
        <dbReference type="Proteomes" id="UP000182798"/>
    </source>
</evidence>
<dbReference type="NCBIfam" id="NF009639">
    <property type="entry name" value="PRK13168.1"/>
    <property type="match status" value="1"/>
</dbReference>
<comment type="caution">
    <text evidence="13">The sequence shown here is derived from an EMBL/GenBank/DDBJ whole genome shotgun (WGS) entry which is preliminary data.</text>
</comment>
<dbReference type="InterPro" id="IPR029063">
    <property type="entry name" value="SAM-dependent_MTases_sf"/>
</dbReference>
<gene>
    <name evidence="9" type="primary">rlmD</name>
    <name evidence="13" type="ORF">BGC33_08055</name>
</gene>
<dbReference type="HAMAP" id="MF_01010">
    <property type="entry name" value="23SrRNA_methyltr_RlmD"/>
    <property type="match status" value="1"/>
</dbReference>
<organism evidence="13 14">
    <name type="scientific">Bathymodiolus thermophilus thioautotrophic gill symbiont</name>
    <dbReference type="NCBI Taxonomy" id="2360"/>
    <lineage>
        <taxon>Bacteria</taxon>
        <taxon>Pseudomonadati</taxon>
        <taxon>Pseudomonadota</taxon>
        <taxon>Gammaproteobacteria</taxon>
        <taxon>sulfur-oxidizing symbionts</taxon>
    </lineage>
</organism>
<keyword evidence="7 9" id="KW-0408">Iron</keyword>
<feature type="binding site" evidence="9">
    <location>
        <position position="76"/>
    </location>
    <ligand>
        <name>[4Fe-4S] cluster</name>
        <dbReference type="ChEBI" id="CHEBI:49883"/>
    </ligand>
</feature>
<comment type="function">
    <text evidence="9">Catalyzes the formation of 5-methyl-uridine at position 1939 (m5U1939) in 23S rRNA.</text>
</comment>
<keyword evidence="6 9" id="KW-0479">Metal-binding</keyword>
<keyword evidence="3 9" id="KW-0489">Methyltransferase</keyword>
<dbReference type="AlphaFoldDB" id="A0A1J5TS90"/>
<dbReference type="Proteomes" id="UP000182798">
    <property type="component" value="Unassembled WGS sequence"/>
</dbReference>
<feature type="binding site" evidence="9">
    <location>
        <position position="305"/>
    </location>
    <ligand>
        <name>S-adenosyl-L-methionine</name>
        <dbReference type="ChEBI" id="CHEBI:59789"/>
    </ligand>
</feature>
<dbReference type="InterPro" id="IPR002792">
    <property type="entry name" value="TRAM_dom"/>
</dbReference>
<evidence type="ECO:0000256" key="6">
    <source>
        <dbReference type="ARBA" id="ARBA00022723"/>
    </source>
</evidence>
<dbReference type="Pfam" id="PF01938">
    <property type="entry name" value="TRAM"/>
    <property type="match status" value="1"/>
</dbReference>
<dbReference type="PANTHER" id="PTHR11061">
    <property type="entry name" value="RNA M5U METHYLTRANSFERASE"/>
    <property type="match status" value="1"/>
</dbReference>
<feature type="active site" description="Nucleophile" evidence="9 10">
    <location>
        <position position="396"/>
    </location>
</feature>
<dbReference type="InterPro" id="IPR012340">
    <property type="entry name" value="NA-bd_OB-fold"/>
</dbReference>
<evidence type="ECO:0000256" key="8">
    <source>
        <dbReference type="ARBA" id="ARBA00023014"/>
    </source>
</evidence>
<dbReference type="SUPFAM" id="SSF53335">
    <property type="entry name" value="S-adenosyl-L-methionine-dependent methyltransferases"/>
    <property type="match status" value="1"/>
</dbReference>
<feature type="binding site" evidence="9">
    <location>
        <position position="348"/>
    </location>
    <ligand>
        <name>S-adenosyl-L-methionine</name>
        <dbReference type="ChEBI" id="CHEBI:59789"/>
    </ligand>
</feature>
<dbReference type="GO" id="GO:0051539">
    <property type="term" value="F:4 iron, 4 sulfur cluster binding"/>
    <property type="evidence" value="ECO:0007669"/>
    <property type="project" value="UniProtKB-KW"/>
</dbReference>
<dbReference type="PROSITE" id="PS51687">
    <property type="entry name" value="SAM_MT_RNA_M5U"/>
    <property type="match status" value="1"/>
</dbReference>
<reference evidence="14" key="1">
    <citation type="submission" date="2016-09" db="EMBL/GenBank/DDBJ databases">
        <title>Genome Sequence of Bathymodiolus thermophilus sulfur-oxidizing gill endosymbiont.</title>
        <authorList>
            <person name="Ponnudurai R."/>
            <person name="Kleiner M."/>
            <person name="Sayavedra L."/>
            <person name="Thuermer A."/>
            <person name="Felbeck H."/>
            <person name="Schlueter R."/>
            <person name="Schweder T."/>
            <person name="Markert S."/>
        </authorList>
    </citation>
    <scope>NUCLEOTIDE SEQUENCE [LARGE SCALE GENOMIC DNA]</scope>
    <source>
        <strain evidence="14">BAT/CrabSpa'14</strain>
    </source>
</reference>
<keyword evidence="5 9" id="KW-0949">S-adenosyl-L-methionine</keyword>
<dbReference type="PROSITE" id="PS01230">
    <property type="entry name" value="TRMA_1"/>
    <property type="match status" value="1"/>
</dbReference>
<sequence length="439" mass="49065">MGKRRKPKPRIYELEIEALSHEGRGIAHLDEKVIFVSGALPGEKVVAERVFSRAKFEEADVVEVLVPADNRIVPKCEVFGICGGCSFQHLSSEDQIEAKGAWLKDAFKQQAKIEPKNWLEPLQAQVWGYRRKARLGVRWVAKKDKVLVGFREKKSGWIANMDRCEVLHAAIGEHLVDLGECIERLSIKSQVPQIEVAIAENNTVLILRHLEPFSAEDEQILLDCADKLGVSFYTQSGGEETVKALGESVTLTYSHPQHDIEMAFLPTDFTQVNFKLNQKMVSLALDLLALDKDDKVIDLFCGLGNFTLPIARYAQYVVGVEGDSGLIERAKANAQKNGIQNADFYKADLFKEVAGFEWFRGKTYNKALIDPARSGAIEIIELLPKLGVERLVYVSCNPATLARDTEKLIEIGYELETAGVMDMFPQTAHVESIALFVRC</sequence>
<dbReference type="RefSeq" id="WP_071565303.1">
    <property type="nucleotide sequence ID" value="NZ_FQNS01000008.1"/>
</dbReference>
<feature type="binding site" evidence="9">
    <location>
        <position position="85"/>
    </location>
    <ligand>
        <name>[4Fe-4S] cluster</name>
        <dbReference type="ChEBI" id="CHEBI:49883"/>
    </ligand>
</feature>
<feature type="binding site" evidence="9 10">
    <location>
        <position position="370"/>
    </location>
    <ligand>
        <name>S-adenosyl-L-methionine</name>
        <dbReference type="ChEBI" id="CHEBI:59789"/>
    </ligand>
</feature>
<comment type="catalytic activity">
    <reaction evidence="9">
        <text>uridine(1939) in 23S rRNA + S-adenosyl-L-methionine = 5-methyluridine(1939) in 23S rRNA + S-adenosyl-L-homocysteine + H(+)</text>
        <dbReference type="Rhea" id="RHEA:42908"/>
        <dbReference type="Rhea" id="RHEA-COMP:10278"/>
        <dbReference type="Rhea" id="RHEA-COMP:10279"/>
        <dbReference type="ChEBI" id="CHEBI:15378"/>
        <dbReference type="ChEBI" id="CHEBI:57856"/>
        <dbReference type="ChEBI" id="CHEBI:59789"/>
        <dbReference type="ChEBI" id="CHEBI:65315"/>
        <dbReference type="ChEBI" id="CHEBI:74447"/>
        <dbReference type="EC" id="2.1.1.190"/>
    </reaction>
</comment>
<evidence type="ECO:0000256" key="3">
    <source>
        <dbReference type="ARBA" id="ARBA00022603"/>
    </source>
</evidence>
<dbReference type="InterPro" id="IPR001566">
    <property type="entry name" value="23S_rRNA_MeTrfase_RlmD"/>
</dbReference>
<dbReference type="Gene3D" id="2.40.50.140">
    <property type="entry name" value="Nucleic acid-binding proteins"/>
    <property type="match status" value="1"/>
</dbReference>
<evidence type="ECO:0000313" key="13">
    <source>
        <dbReference type="EMBL" id="OIR23778.1"/>
    </source>
</evidence>
<dbReference type="Pfam" id="PF05958">
    <property type="entry name" value="tRNA_U5-meth_tr"/>
    <property type="match status" value="1"/>
</dbReference>
<dbReference type="CDD" id="cd02440">
    <property type="entry name" value="AdoMet_MTases"/>
    <property type="match status" value="1"/>
</dbReference>
<feature type="domain" description="TRAM" evidence="12">
    <location>
        <begin position="1"/>
        <end position="63"/>
    </location>
</feature>
<evidence type="ECO:0000256" key="2">
    <source>
        <dbReference type="ARBA" id="ARBA00022552"/>
    </source>
</evidence>
<dbReference type="NCBIfam" id="TIGR00479">
    <property type="entry name" value="rumA"/>
    <property type="match status" value="1"/>
</dbReference>
<dbReference type="PROSITE" id="PS50926">
    <property type="entry name" value="TRAM"/>
    <property type="match status" value="1"/>
</dbReference>
<evidence type="ECO:0000256" key="1">
    <source>
        <dbReference type="ARBA" id="ARBA00022485"/>
    </source>
</evidence>
<accession>A0A1J5TS90</accession>
<dbReference type="EMBL" id="MIQH01001149">
    <property type="protein sequence ID" value="OIR23778.1"/>
    <property type="molecule type" value="Genomic_DNA"/>
</dbReference>
<proteinExistence type="inferred from homology"/>
<dbReference type="EC" id="2.1.1.190" evidence="9"/>
<dbReference type="InterPro" id="IPR030390">
    <property type="entry name" value="MeTrfase_TrmA_AS"/>
</dbReference>
<feature type="binding site" evidence="9">
    <location>
        <position position="82"/>
    </location>
    <ligand>
        <name>[4Fe-4S] cluster</name>
        <dbReference type="ChEBI" id="CHEBI:49883"/>
    </ligand>
</feature>
<dbReference type="GO" id="GO:0070475">
    <property type="term" value="P:rRNA base methylation"/>
    <property type="evidence" value="ECO:0007669"/>
    <property type="project" value="TreeGrafter"/>
</dbReference>
<comment type="similarity">
    <text evidence="9">Belongs to the class I-like SAM-binding methyltransferase superfamily. RNA M5U methyltransferase family. RlmD subfamily.</text>
</comment>
<protein>
    <recommendedName>
        <fullName evidence="9">23S rRNA (uracil(1939)-C(5))-methyltransferase RlmD</fullName>
        <ecNumber evidence="9">2.1.1.190</ecNumber>
    </recommendedName>
    <alternativeName>
        <fullName evidence="9">23S rRNA(m5U1939)-methyltransferase</fullName>
    </alternativeName>
</protein>
<dbReference type="PROSITE" id="PS01231">
    <property type="entry name" value="TRMA_2"/>
    <property type="match status" value="1"/>
</dbReference>
<dbReference type="GO" id="GO:0005506">
    <property type="term" value="F:iron ion binding"/>
    <property type="evidence" value="ECO:0007669"/>
    <property type="project" value="UniProtKB-UniRule"/>
</dbReference>
<evidence type="ECO:0000256" key="5">
    <source>
        <dbReference type="ARBA" id="ARBA00022691"/>
    </source>
</evidence>
<keyword evidence="4 9" id="KW-0808">Transferase</keyword>
<dbReference type="InterPro" id="IPR030391">
    <property type="entry name" value="MeTrfase_TrmA_CS"/>
</dbReference>
<dbReference type="GO" id="GO:0070041">
    <property type="term" value="F:rRNA (uridine-C5-)-methyltransferase activity"/>
    <property type="evidence" value="ECO:0007669"/>
    <property type="project" value="UniProtKB-UniRule"/>
</dbReference>
<evidence type="ECO:0000256" key="7">
    <source>
        <dbReference type="ARBA" id="ARBA00023004"/>
    </source>
</evidence>
<dbReference type="SUPFAM" id="SSF50249">
    <property type="entry name" value="Nucleic acid-binding proteins"/>
    <property type="match status" value="1"/>
</dbReference>
<feature type="binding site" evidence="9 10">
    <location>
        <position position="271"/>
    </location>
    <ligand>
        <name>S-adenosyl-L-methionine</name>
        <dbReference type="ChEBI" id="CHEBI:59789"/>
    </ligand>
</feature>
<dbReference type="Gene3D" id="3.40.50.150">
    <property type="entry name" value="Vaccinia Virus protein VP39"/>
    <property type="match status" value="1"/>
</dbReference>
<keyword evidence="1 9" id="KW-0004">4Fe-4S</keyword>
<keyword evidence="2 9" id="KW-0698">rRNA processing</keyword>
<evidence type="ECO:0000256" key="4">
    <source>
        <dbReference type="ARBA" id="ARBA00022679"/>
    </source>
</evidence>
<evidence type="ECO:0000259" key="12">
    <source>
        <dbReference type="PROSITE" id="PS50926"/>
    </source>
</evidence>
<dbReference type="OrthoDB" id="9804590at2"/>
<feature type="binding site" evidence="9">
    <location>
        <position position="164"/>
    </location>
    <ligand>
        <name>[4Fe-4S] cluster</name>
        <dbReference type="ChEBI" id="CHEBI:49883"/>
    </ligand>
</feature>